<feature type="chain" id="PRO_5041996891" description="AB hydrolase-1 domain-containing protein" evidence="1">
    <location>
        <begin position="16"/>
        <end position="400"/>
    </location>
</feature>
<gene>
    <name evidence="3" type="ORF">PYW07_010786</name>
</gene>
<sequence length="400" mass="44998">MVFAALLVATASVTASVLMVPVAVLPLVFKYSKSVQRKMVFSNCINYPRNLDYENPSSCNVVGGRHFNVNFKSVCDDCSVKLGVWHIVPCSMFREVFVIRDTLAIDARLHEELKKTKNPVVLYCHGNSNHRGSPHRLQMYKVFQELNFHVITFDYRGYGDSTNMRPTEKGVVEDALAVYAWLIESLSATDRPPVLIWGHSLGTAVAANMTAHLTELCCEQGRPQLPCPDALVLEAPFNNLLDEITTHPLTKLVSWLPYYNNSFVKPFSESSEFAFKTDQYLCRIPQVPILMLHSKGDKIVPYNLACKLYEKVKNCRSTTGAPLVFHSFERGQGLGHNNLCEAPDLKDVVKNFLSQIKTCNSNLTIHAGNEKSLFSLALKESIGRPWDFFSWSLKLNNIDS</sequence>
<dbReference type="GO" id="GO:0052651">
    <property type="term" value="P:monoacylglycerol catabolic process"/>
    <property type="evidence" value="ECO:0007669"/>
    <property type="project" value="TreeGrafter"/>
</dbReference>
<organism evidence="3 4">
    <name type="scientific">Mythimna separata</name>
    <name type="common">Oriental armyworm</name>
    <name type="synonym">Pseudaletia separata</name>
    <dbReference type="NCBI Taxonomy" id="271217"/>
    <lineage>
        <taxon>Eukaryota</taxon>
        <taxon>Metazoa</taxon>
        <taxon>Ecdysozoa</taxon>
        <taxon>Arthropoda</taxon>
        <taxon>Hexapoda</taxon>
        <taxon>Insecta</taxon>
        <taxon>Pterygota</taxon>
        <taxon>Neoptera</taxon>
        <taxon>Endopterygota</taxon>
        <taxon>Lepidoptera</taxon>
        <taxon>Glossata</taxon>
        <taxon>Ditrysia</taxon>
        <taxon>Noctuoidea</taxon>
        <taxon>Noctuidae</taxon>
        <taxon>Noctuinae</taxon>
        <taxon>Hadenini</taxon>
        <taxon>Mythimna</taxon>
    </lineage>
</organism>
<dbReference type="AlphaFoldDB" id="A0AAD8DL93"/>
<keyword evidence="4" id="KW-1185">Reference proteome</keyword>
<accession>A0AAD8DL93</accession>
<name>A0AAD8DL93_MYTSE</name>
<keyword evidence="1" id="KW-0732">Signal</keyword>
<feature type="domain" description="AB hydrolase-1" evidence="2">
    <location>
        <begin position="119"/>
        <end position="214"/>
    </location>
</feature>
<evidence type="ECO:0000256" key="1">
    <source>
        <dbReference type="SAM" id="SignalP"/>
    </source>
</evidence>
<dbReference type="InterPro" id="IPR000073">
    <property type="entry name" value="AB_hydrolase_1"/>
</dbReference>
<dbReference type="Pfam" id="PF00561">
    <property type="entry name" value="Abhydrolase_1"/>
    <property type="match status" value="1"/>
</dbReference>
<feature type="signal peptide" evidence="1">
    <location>
        <begin position="1"/>
        <end position="15"/>
    </location>
</feature>
<dbReference type="InterPro" id="IPR029058">
    <property type="entry name" value="AB_hydrolase_fold"/>
</dbReference>
<dbReference type="GO" id="GO:0006660">
    <property type="term" value="P:phosphatidylserine catabolic process"/>
    <property type="evidence" value="ECO:0007669"/>
    <property type="project" value="TreeGrafter"/>
</dbReference>
<reference evidence="3" key="1">
    <citation type="submission" date="2023-03" db="EMBL/GenBank/DDBJ databases">
        <title>Chromosome-level genomes of two armyworms, Mythimna separata and Mythimna loreyi, provide insights into the biosynthesis and reception of sex pheromones.</title>
        <authorList>
            <person name="Zhao H."/>
        </authorList>
    </citation>
    <scope>NUCLEOTIDE SEQUENCE</scope>
    <source>
        <strain evidence="3">BeijingLab</strain>
        <tissue evidence="3">Pupa</tissue>
    </source>
</reference>
<protein>
    <recommendedName>
        <fullName evidence="2">AB hydrolase-1 domain-containing protein</fullName>
    </recommendedName>
</protein>
<evidence type="ECO:0000259" key="2">
    <source>
        <dbReference type="Pfam" id="PF00561"/>
    </source>
</evidence>
<dbReference type="PANTHER" id="PTHR12277">
    <property type="entry name" value="ALPHA/BETA HYDROLASE DOMAIN-CONTAINING PROTEIN"/>
    <property type="match status" value="1"/>
</dbReference>
<proteinExistence type="predicted"/>
<comment type="caution">
    <text evidence="3">The sequence shown here is derived from an EMBL/GenBank/DDBJ whole genome shotgun (WGS) entry which is preliminary data.</text>
</comment>
<dbReference type="Proteomes" id="UP001231518">
    <property type="component" value="Chromosome 26"/>
</dbReference>
<dbReference type="PANTHER" id="PTHR12277:SF194">
    <property type="entry name" value="FI04476P"/>
    <property type="match status" value="1"/>
</dbReference>
<dbReference type="GO" id="GO:0004622">
    <property type="term" value="F:phosphatidylcholine lysophospholipase activity"/>
    <property type="evidence" value="ECO:0007669"/>
    <property type="project" value="TreeGrafter"/>
</dbReference>
<evidence type="ECO:0000313" key="3">
    <source>
        <dbReference type="EMBL" id="KAJ8706009.1"/>
    </source>
</evidence>
<dbReference type="EMBL" id="JARGEI010000029">
    <property type="protein sequence ID" value="KAJ8706009.1"/>
    <property type="molecule type" value="Genomic_DNA"/>
</dbReference>
<evidence type="ECO:0000313" key="4">
    <source>
        <dbReference type="Proteomes" id="UP001231518"/>
    </source>
</evidence>
<dbReference type="SUPFAM" id="SSF53474">
    <property type="entry name" value="alpha/beta-Hydrolases"/>
    <property type="match status" value="1"/>
</dbReference>
<dbReference type="GO" id="GO:0005789">
    <property type="term" value="C:endoplasmic reticulum membrane"/>
    <property type="evidence" value="ECO:0007669"/>
    <property type="project" value="TreeGrafter"/>
</dbReference>
<dbReference type="GO" id="GO:0047372">
    <property type="term" value="F:monoacylglycerol lipase activity"/>
    <property type="evidence" value="ECO:0007669"/>
    <property type="project" value="TreeGrafter"/>
</dbReference>
<dbReference type="Gene3D" id="3.40.50.1820">
    <property type="entry name" value="alpha/beta hydrolase"/>
    <property type="match status" value="1"/>
</dbReference>